<dbReference type="OrthoDB" id="3645916at2759"/>
<feature type="region of interest" description="Disordered" evidence="1">
    <location>
        <begin position="326"/>
        <end position="365"/>
    </location>
</feature>
<name>A0A6A6WNZ3_9PLEO</name>
<dbReference type="AlphaFoldDB" id="A0A6A6WNZ3"/>
<proteinExistence type="predicted"/>
<evidence type="ECO:0000313" key="2">
    <source>
        <dbReference type="EMBL" id="KAF2785567.1"/>
    </source>
</evidence>
<gene>
    <name evidence="2" type="ORF">K505DRAFT_261813</name>
</gene>
<protein>
    <submittedName>
        <fullName evidence="2">Uncharacterized protein</fullName>
    </submittedName>
</protein>
<dbReference type="Proteomes" id="UP000799757">
    <property type="component" value="Unassembled WGS sequence"/>
</dbReference>
<evidence type="ECO:0000256" key="1">
    <source>
        <dbReference type="SAM" id="MobiDB-lite"/>
    </source>
</evidence>
<accession>A0A6A6WNZ3</accession>
<feature type="compositionally biased region" description="Gly residues" evidence="1">
    <location>
        <begin position="354"/>
        <end position="365"/>
    </location>
</feature>
<sequence>MPDEQPIEPMAPEPVALVDPLVAQTAKKLADVINDFKRELDKRDGIWAHAHGVLDISLKTDKAETYELAVVPHEYGDEYPIAVHARPKKGHHHLIPASSSALYQPTRRDSDAKLERDFVSRKRRKLEDADDALRKRLRPDEDEDDLMPLITKEDFDSLLSQLREDIQEDTSECVNHVQKLLRRFKEEWHEHATATARQPSRGPFRDSVIGNGSTPAIAAFPSPGLDRDDLNISIPDLIHKEAKLVSTQIRWVEECRRVATDIHDKREDNWRTSSAGFHDRGRQDRENFQNRMLYESDQQGRVLNQILSEVQAIGLYSQSTKWETPAHLAPHPVYPPVPTQQAFPAQASPPAPGTGRGQGPGVNKR</sequence>
<reference evidence="2" key="1">
    <citation type="journal article" date="2020" name="Stud. Mycol.">
        <title>101 Dothideomycetes genomes: a test case for predicting lifestyles and emergence of pathogens.</title>
        <authorList>
            <person name="Haridas S."/>
            <person name="Albert R."/>
            <person name="Binder M."/>
            <person name="Bloem J."/>
            <person name="Labutti K."/>
            <person name="Salamov A."/>
            <person name="Andreopoulos B."/>
            <person name="Baker S."/>
            <person name="Barry K."/>
            <person name="Bills G."/>
            <person name="Bluhm B."/>
            <person name="Cannon C."/>
            <person name="Castanera R."/>
            <person name="Culley D."/>
            <person name="Daum C."/>
            <person name="Ezra D."/>
            <person name="Gonzalez J."/>
            <person name="Henrissat B."/>
            <person name="Kuo A."/>
            <person name="Liang C."/>
            <person name="Lipzen A."/>
            <person name="Lutzoni F."/>
            <person name="Magnuson J."/>
            <person name="Mondo S."/>
            <person name="Nolan M."/>
            <person name="Ohm R."/>
            <person name="Pangilinan J."/>
            <person name="Park H.-J."/>
            <person name="Ramirez L."/>
            <person name="Alfaro M."/>
            <person name="Sun H."/>
            <person name="Tritt A."/>
            <person name="Yoshinaga Y."/>
            <person name="Zwiers L.-H."/>
            <person name="Turgeon B."/>
            <person name="Goodwin S."/>
            <person name="Spatafora J."/>
            <person name="Crous P."/>
            <person name="Grigoriev I."/>
        </authorList>
    </citation>
    <scope>NUCLEOTIDE SEQUENCE</scope>
    <source>
        <strain evidence="2">CBS 109.77</strain>
    </source>
</reference>
<dbReference type="EMBL" id="MU002848">
    <property type="protein sequence ID" value="KAF2785567.1"/>
    <property type="molecule type" value="Genomic_DNA"/>
</dbReference>
<evidence type="ECO:0000313" key="3">
    <source>
        <dbReference type="Proteomes" id="UP000799757"/>
    </source>
</evidence>
<keyword evidence="3" id="KW-1185">Reference proteome</keyword>
<organism evidence="2 3">
    <name type="scientific">Melanomma pulvis-pyrius CBS 109.77</name>
    <dbReference type="NCBI Taxonomy" id="1314802"/>
    <lineage>
        <taxon>Eukaryota</taxon>
        <taxon>Fungi</taxon>
        <taxon>Dikarya</taxon>
        <taxon>Ascomycota</taxon>
        <taxon>Pezizomycotina</taxon>
        <taxon>Dothideomycetes</taxon>
        <taxon>Pleosporomycetidae</taxon>
        <taxon>Pleosporales</taxon>
        <taxon>Melanommataceae</taxon>
        <taxon>Melanomma</taxon>
    </lineage>
</organism>